<feature type="domain" description="C2H2-type" evidence="11">
    <location>
        <begin position="172"/>
        <end position="201"/>
    </location>
</feature>
<dbReference type="GO" id="GO:0032502">
    <property type="term" value="P:developmental process"/>
    <property type="evidence" value="ECO:0007669"/>
    <property type="project" value="UniProtKB-ARBA"/>
</dbReference>
<reference evidence="12" key="3">
    <citation type="submission" date="2024-01" db="EMBL/GenBank/DDBJ databases">
        <authorList>
            <person name="Coelho M.A."/>
            <person name="David-Palma M."/>
            <person name="Shea T."/>
            <person name="Sun S."/>
            <person name="Cuomo C.A."/>
            <person name="Heitman J."/>
        </authorList>
    </citation>
    <scope>NUCLEOTIDE SEQUENCE</scope>
    <source>
        <strain evidence="12">CBS 7841</strain>
    </source>
</reference>
<gene>
    <name evidence="12" type="ORF">L203_105265</name>
</gene>
<evidence type="ECO:0000313" key="13">
    <source>
        <dbReference type="Proteomes" id="UP000094043"/>
    </source>
</evidence>
<keyword evidence="5" id="KW-0862">Zinc</keyword>
<keyword evidence="6" id="KW-0805">Transcription regulation</keyword>
<protein>
    <recommendedName>
        <fullName evidence="11">C2H2-type domain-containing protein</fullName>
    </recommendedName>
</protein>
<feature type="domain" description="C2H2-type" evidence="11">
    <location>
        <begin position="111"/>
        <end position="140"/>
    </location>
</feature>
<feature type="domain" description="C2H2-type" evidence="11">
    <location>
        <begin position="233"/>
        <end position="262"/>
    </location>
</feature>
<feature type="domain" description="C2H2-type" evidence="11">
    <location>
        <begin position="381"/>
        <end position="411"/>
    </location>
</feature>
<dbReference type="FunFam" id="3.30.160.60:FF:000125">
    <property type="entry name" value="Putative zinc finger protein 143"/>
    <property type="match status" value="1"/>
</dbReference>
<dbReference type="Pfam" id="PF00096">
    <property type="entry name" value="zf-C2H2"/>
    <property type="match status" value="4"/>
</dbReference>
<feature type="region of interest" description="Disordered" evidence="10">
    <location>
        <begin position="49"/>
        <end position="68"/>
    </location>
</feature>
<dbReference type="KEGG" id="cdep:91089474"/>
<feature type="domain" description="C2H2-type" evidence="11">
    <location>
        <begin position="202"/>
        <end position="232"/>
    </location>
</feature>
<evidence type="ECO:0000256" key="2">
    <source>
        <dbReference type="ARBA" id="ARBA00022723"/>
    </source>
</evidence>
<accession>A0AAJ8JX27</accession>
<dbReference type="GO" id="GO:0000981">
    <property type="term" value="F:DNA-binding transcription factor activity, RNA polymerase II-specific"/>
    <property type="evidence" value="ECO:0007669"/>
    <property type="project" value="UniProtKB-ARBA"/>
</dbReference>
<dbReference type="InterPro" id="IPR036236">
    <property type="entry name" value="Znf_C2H2_sf"/>
</dbReference>
<dbReference type="InterPro" id="IPR051061">
    <property type="entry name" value="Zinc_finger_trans_reg"/>
</dbReference>
<dbReference type="AlphaFoldDB" id="A0AAJ8JX27"/>
<feature type="domain" description="C2H2-type" evidence="11">
    <location>
        <begin position="141"/>
        <end position="169"/>
    </location>
</feature>
<proteinExistence type="predicted"/>
<dbReference type="PANTHER" id="PTHR46179:SF13">
    <property type="entry name" value="C2H2-TYPE DOMAIN-CONTAINING PROTEIN"/>
    <property type="match status" value="1"/>
</dbReference>
<sequence length="574" mass="65429">MVAVNATVKENYYNDMAGNEKLLKDNVPRSNFQGDTPLALNLQLSSEGHKGQTYYEPNKIGQRGPSLDDGDALDLPSSSLANTIRPHREEQLKAEKAEKSKLYPSRTVKKYQCTWESCNKAYTKPSKLREHELTHKGERPFVCPHCQQAYFRDSHLKVHMRSAHEDHPDKPFKCRREGCSMAFWTRTKLSIHQKTHEKEGTFVCTQCDDQFTKENQLREHIASKHMPAGTKPFICEHDGCDKSFAMKAQLKSHLKIHNTERYTCSHPSHGGSLPCFSKLTELQKHITAEHPPVCPHSGCNGRVFKTPQCLKEHLRVHAEQEADSYSREPGDETKLPPLLLEGMGIRKRRKTMEELDEQETRVKDLPKKLRRCLISDAGKDWPCEYKGCGKTYKSKLSLDNHIKIVHHNIRPFTCPQEGCDKAYAHKVNLTQHLQKHRESQLPKAKNEGQLLTGAIREIRRFTCPAHAIGTLPKTHVTILADQTTALATSSTGGLQISKRNIDDKQYNCNTTQTQMEMLSQSSYDDAPTATSQVPCIMRFWRVYDVRRHLHAAHGIELDDMEVRRLLLSTGQTGE</sequence>
<dbReference type="GeneID" id="91089474"/>
<dbReference type="InterPro" id="IPR013087">
    <property type="entry name" value="Znf_C2H2_type"/>
</dbReference>
<evidence type="ECO:0000256" key="6">
    <source>
        <dbReference type="ARBA" id="ARBA00023015"/>
    </source>
</evidence>
<dbReference type="FunFam" id="3.30.160.60:FF:000202">
    <property type="entry name" value="Zinc finger protein 574"/>
    <property type="match status" value="1"/>
</dbReference>
<evidence type="ECO:0000256" key="8">
    <source>
        <dbReference type="ARBA" id="ARBA00023242"/>
    </source>
</evidence>
<dbReference type="Proteomes" id="UP000094043">
    <property type="component" value="Chromosome 6"/>
</dbReference>
<reference evidence="12" key="1">
    <citation type="submission" date="2016-06" db="EMBL/GenBank/DDBJ databases">
        <authorList>
            <person name="Cuomo C."/>
            <person name="Litvintseva A."/>
            <person name="Heitman J."/>
            <person name="Chen Y."/>
            <person name="Sun S."/>
            <person name="Springer D."/>
            <person name="Dromer F."/>
            <person name="Young S."/>
            <person name="Zeng Q."/>
            <person name="Chapman S."/>
            <person name="Gujja S."/>
            <person name="Saif S."/>
            <person name="Birren B."/>
        </authorList>
    </citation>
    <scope>NUCLEOTIDE SEQUENCE</scope>
    <source>
        <strain evidence="12">CBS 7841</strain>
    </source>
</reference>
<dbReference type="SUPFAM" id="SSF57667">
    <property type="entry name" value="beta-beta-alpha zinc fingers"/>
    <property type="match status" value="4"/>
</dbReference>
<dbReference type="PANTHER" id="PTHR46179">
    <property type="entry name" value="ZINC FINGER PROTEIN"/>
    <property type="match status" value="1"/>
</dbReference>
<evidence type="ECO:0000259" key="11">
    <source>
        <dbReference type="PROSITE" id="PS50157"/>
    </source>
</evidence>
<evidence type="ECO:0000313" key="12">
    <source>
        <dbReference type="EMBL" id="WVN90033.1"/>
    </source>
</evidence>
<dbReference type="PROSITE" id="PS50157">
    <property type="entry name" value="ZINC_FINGER_C2H2_2"/>
    <property type="match status" value="7"/>
</dbReference>
<evidence type="ECO:0000256" key="4">
    <source>
        <dbReference type="ARBA" id="ARBA00022771"/>
    </source>
</evidence>
<name>A0AAJ8JX27_9TREE</name>
<dbReference type="SMART" id="SM00355">
    <property type="entry name" value="ZnF_C2H2"/>
    <property type="match status" value="8"/>
</dbReference>
<dbReference type="GO" id="GO:0000978">
    <property type="term" value="F:RNA polymerase II cis-regulatory region sequence-specific DNA binding"/>
    <property type="evidence" value="ECO:0007669"/>
    <property type="project" value="UniProtKB-ARBA"/>
</dbReference>
<dbReference type="Gene3D" id="3.30.160.60">
    <property type="entry name" value="Classic Zinc Finger"/>
    <property type="match status" value="6"/>
</dbReference>
<dbReference type="PROSITE" id="PS00028">
    <property type="entry name" value="ZINC_FINGER_C2H2_1"/>
    <property type="match status" value="7"/>
</dbReference>
<dbReference type="RefSeq" id="XP_066070733.1">
    <property type="nucleotide sequence ID" value="XM_066214636.1"/>
</dbReference>
<keyword evidence="7" id="KW-0804">Transcription</keyword>
<evidence type="ECO:0000256" key="3">
    <source>
        <dbReference type="ARBA" id="ARBA00022737"/>
    </source>
</evidence>
<evidence type="ECO:0000256" key="5">
    <source>
        <dbReference type="ARBA" id="ARBA00022833"/>
    </source>
</evidence>
<dbReference type="EMBL" id="CP143789">
    <property type="protein sequence ID" value="WVN90033.1"/>
    <property type="molecule type" value="Genomic_DNA"/>
</dbReference>
<dbReference type="GO" id="GO:0005634">
    <property type="term" value="C:nucleus"/>
    <property type="evidence" value="ECO:0007669"/>
    <property type="project" value="UniProtKB-SubCell"/>
</dbReference>
<keyword evidence="4 9" id="KW-0863">Zinc-finger</keyword>
<keyword evidence="13" id="KW-1185">Reference proteome</keyword>
<keyword evidence="3" id="KW-0677">Repeat</keyword>
<organism evidence="12 13">
    <name type="scientific">Cryptococcus depauperatus CBS 7841</name>
    <dbReference type="NCBI Taxonomy" id="1295531"/>
    <lineage>
        <taxon>Eukaryota</taxon>
        <taxon>Fungi</taxon>
        <taxon>Dikarya</taxon>
        <taxon>Basidiomycota</taxon>
        <taxon>Agaricomycotina</taxon>
        <taxon>Tremellomycetes</taxon>
        <taxon>Tremellales</taxon>
        <taxon>Cryptococcaceae</taxon>
        <taxon>Cryptococcus</taxon>
    </lineage>
</organism>
<feature type="domain" description="C2H2-type" evidence="11">
    <location>
        <begin position="412"/>
        <end position="441"/>
    </location>
</feature>
<evidence type="ECO:0000256" key="7">
    <source>
        <dbReference type="ARBA" id="ARBA00023163"/>
    </source>
</evidence>
<reference evidence="12" key="2">
    <citation type="journal article" date="2022" name="Elife">
        <title>Obligate sexual reproduction of a homothallic fungus closely related to the Cryptococcus pathogenic species complex.</title>
        <authorList>
            <person name="Passer A.R."/>
            <person name="Clancey S.A."/>
            <person name="Shea T."/>
            <person name="David-Palma M."/>
            <person name="Averette A.F."/>
            <person name="Boekhout T."/>
            <person name="Porcel B.M."/>
            <person name="Nowrousian M."/>
            <person name="Cuomo C.A."/>
            <person name="Sun S."/>
            <person name="Heitman J."/>
            <person name="Coelho M.A."/>
        </authorList>
    </citation>
    <scope>NUCLEOTIDE SEQUENCE</scope>
    <source>
        <strain evidence="12">CBS 7841</strain>
    </source>
</reference>
<keyword evidence="2" id="KW-0479">Metal-binding</keyword>
<evidence type="ECO:0000256" key="1">
    <source>
        <dbReference type="ARBA" id="ARBA00004123"/>
    </source>
</evidence>
<dbReference type="GO" id="GO:0008270">
    <property type="term" value="F:zinc ion binding"/>
    <property type="evidence" value="ECO:0007669"/>
    <property type="project" value="UniProtKB-KW"/>
</dbReference>
<evidence type="ECO:0000256" key="9">
    <source>
        <dbReference type="PROSITE-ProRule" id="PRU00042"/>
    </source>
</evidence>
<comment type="subcellular location">
    <subcellularLocation>
        <location evidence="1">Nucleus</location>
    </subcellularLocation>
</comment>
<keyword evidence="8" id="KW-0539">Nucleus</keyword>
<evidence type="ECO:0000256" key="10">
    <source>
        <dbReference type="SAM" id="MobiDB-lite"/>
    </source>
</evidence>